<feature type="transmembrane region" description="Helical" evidence="15">
    <location>
        <begin position="186"/>
        <end position="219"/>
    </location>
</feature>
<keyword evidence="9 15" id="KW-0472">Membrane</keyword>
<dbReference type="GO" id="GO:0031965">
    <property type="term" value="C:nuclear membrane"/>
    <property type="evidence" value="ECO:0007669"/>
    <property type="project" value="UniProtKB-SubCell"/>
</dbReference>
<keyword evidence="8 15" id="KW-1133">Transmembrane helix</keyword>
<evidence type="ECO:0000256" key="3">
    <source>
        <dbReference type="ARBA" id="ARBA00004269"/>
    </source>
</evidence>
<dbReference type="GO" id="GO:0030867">
    <property type="term" value="C:rough endoplasmic reticulum membrane"/>
    <property type="evidence" value="ECO:0007669"/>
    <property type="project" value="UniProtKB-SubCell"/>
</dbReference>
<reference evidence="16 17" key="1">
    <citation type="submission" date="2021-06" db="EMBL/GenBank/DDBJ databases">
        <title>Caerostris extrusa draft genome.</title>
        <authorList>
            <person name="Kono N."/>
            <person name="Arakawa K."/>
        </authorList>
    </citation>
    <scope>NUCLEOTIDE SEQUENCE [LARGE SCALE GENOMIC DNA]</scope>
</reference>
<keyword evidence="13" id="KW-0175">Coiled coil</keyword>
<comment type="caution">
    <text evidence="16">The sequence shown here is derived from an EMBL/GenBank/DDBJ whole genome shotgun (WGS) entry which is preliminary data.</text>
</comment>
<comment type="subcellular location">
    <subcellularLocation>
        <location evidence="2">Nucleus membrane</location>
        <topology evidence="2">Multi-pass membrane protein</topology>
    </subcellularLocation>
    <subcellularLocation>
        <location evidence="3">Rough endoplasmic reticulum membrane</location>
        <topology evidence="3">Multi-pass membrane protein</topology>
    </subcellularLocation>
</comment>
<feature type="region of interest" description="Disordered" evidence="14">
    <location>
        <begin position="488"/>
        <end position="516"/>
    </location>
</feature>
<evidence type="ECO:0000256" key="2">
    <source>
        <dbReference type="ARBA" id="ARBA00004232"/>
    </source>
</evidence>
<dbReference type="AlphaFoldDB" id="A0AAV4M3T8"/>
<feature type="transmembrane region" description="Helical" evidence="15">
    <location>
        <begin position="231"/>
        <end position="248"/>
    </location>
</feature>
<comment type="function">
    <text evidence="1">Plays a role in the regulation of neuronal activity.</text>
</comment>
<keyword evidence="10" id="KW-0325">Glycoprotein</keyword>
<keyword evidence="17" id="KW-1185">Reference proteome</keyword>
<feature type="region of interest" description="Disordered" evidence="14">
    <location>
        <begin position="380"/>
        <end position="428"/>
    </location>
</feature>
<keyword evidence="5" id="KW-0597">Phosphoprotein</keyword>
<protein>
    <recommendedName>
        <fullName evidence="4">Macoilin</fullName>
    </recommendedName>
    <alternativeName>
        <fullName evidence="12">Transmembrane protein 57</fullName>
    </alternativeName>
</protein>
<sequence length="823" mass="93879">MTYSKFETSRYYLLDASSPVNPRYSFVLEIYPRVFFVFFPHPSHMAPRLVLVLFLTLSSLVHKNKQNSFESFRWMRLSRSSIIFSPERLQDKVRVQYNGVAMSSYRRFCGSNARSRGSGFLSVSKLFRSSPVLRAIVTYTFLYVKFLVVWALVLLADFILEFRFEYLWPFWLLLRSVYDSFKYQGLAFSVFFVFIAFTSDMICFLFIPVHWLFFAASTYVWVQYVWHTERGICLPTISLWLLFVYIEASVRLKELKNLPFHLDLCRPFAAHCIGYPVVTLGFGFKSYVGYRMRLRKQKEVAKENEFYFQLLQQALPAEAPSIASVCSQEKEKSYDVQCKFNLNECVKNSSKVTEEVISNGHCVTANHGHGRKSICSGNNISNSNSTNSQNSVTTLSPANSIDSKSSSYSELDSRESRKHNSSVVVDKQDYQYMETQLTKQTVNDFDDSDESCEREKPTFRSNGVVCHATTGSSQGRGKWNHNSVKDNLSTSLHTGNSRKNRNSVKEVTTSNFSSQKDDHTYRLEADIKRLKVDLQSSRQSEQDLRSQIHSISVGERSVKSELLQLQQDNESLQTKLQNLSVTRQQDKLTISSLEKRFQEERKMRTLCENQLSAERKAKKADEAAAAARAVAMASASRTECTEACKTRRRDLENELKQLRRDLKLRDEKLTQLERQAQSLSSYQENFGSTQALISALNALEEKNSRLENSLSAETRLKLDLFSALGEAKRQLEIAQTLLAQKDKEIDDLKSKIAEVMAVMPVSSSPNCFSPSQQTISLSSGIVSSLLYSPKYLGEEKVVTKSNLDPNASVYTPKVARLSSDSEI</sequence>
<feature type="compositionally biased region" description="Polar residues" evidence="14">
    <location>
        <begin position="505"/>
        <end position="514"/>
    </location>
</feature>
<feature type="coiled-coil region" evidence="13">
    <location>
        <begin position="641"/>
        <end position="758"/>
    </location>
</feature>
<proteinExistence type="predicted"/>
<keyword evidence="7" id="KW-0256">Endoplasmic reticulum</keyword>
<feature type="compositionally biased region" description="Low complexity" evidence="14">
    <location>
        <begin position="400"/>
        <end position="410"/>
    </location>
</feature>
<evidence type="ECO:0000313" key="16">
    <source>
        <dbReference type="EMBL" id="GIX66537.1"/>
    </source>
</evidence>
<dbReference type="PANTHER" id="PTHR47464">
    <property type="entry name" value="MACOILIN"/>
    <property type="match status" value="1"/>
</dbReference>
<dbReference type="EMBL" id="BPLR01019320">
    <property type="protein sequence ID" value="GIX66537.1"/>
    <property type="molecule type" value="Genomic_DNA"/>
</dbReference>
<evidence type="ECO:0000256" key="8">
    <source>
        <dbReference type="ARBA" id="ARBA00022989"/>
    </source>
</evidence>
<evidence type="ECO:0000256" key="10">
    <source>
        <dbReference type="ARBA" id="ARBA00023180"/>
    </source>
</evidence>
<organism evidence="16 17">
    <name type="scientific">Caerostris extrusa</name>
    <name type="common">Bark spider</name>
    <name type="synonym">Caerostris bankana</name>
    <dbReference type="NCBI Taxonomy" id="172846"/>
    <lineage>
        <taxon>Eukaryota</taxon>
        <taxon>Metazoa</taxon>
        <taxon>Ecdysozoa</taxon>
        <taxon>Arthropoda</taxon>
        <taxon>Chelicerata</taxon>
        <taxon>Arachnida</taxon>
        <taxon>Araneae</taxon>
        <taxon>Araneomorphae</taxon>
        <taxon>Entelegynae</taxon>
        <taxon>Araneoidea</taxon>
        <taxon>Araneidae</taxon>
        <taxon>Caerostris</taxon>
    </lineage>
</organism>
<name>A0AAV4M3T8_CAEEX</name>
<feature type="transmembrane region" description="Helical" evidence="15">
    <location>
        <begin position="268"/>
        <end position="288"/>
    </location>
</feature>
<evidence type="ECO:0000256" key="9">
    <source>
        <dbReference type="ARBA" id="ARBA00023136"/>
    </source>
</evidence>
<dbReference type="InterPro" id="IPR019130">
    <property type="entry name" value="Macoilin"/>
</dbReference>
<evidence type="ECO:0000256" key="4">
    <source>
        <dbReference type="ARBA" id="ARBA00021882"/>
    </source>
</evidence>
<dbReference type="Proteomes" id="UP001054945">
    <property type="component" value="Unassembled WGS sequence"/>
</dbReference>
<evidence type="ECO:0000256" key="14">
    <source>
        <dbReference type="SAM" id="MobiDB-lite"/>
    </source>
</evidence>
<evidence type="ECO:0000256" key="12">
    <source>
        <dbReference type="ARBA" id="ARBA00031129"/>
    </source>
</evidence>
<dbReference type="PANTHER" id="PTHR47464:SF2">
    <property type="entry name" value="MACOILIN"/>
    <property type="match status" value="1"/>
</dbReference>
<evidence type="ECO:0000256" key="15">
    <source>
        <dbReference type="SAM" id="Phobius"/>
    </source>
</evidence>
<evidence type="ECO:0000256" key="11">
    <source>
        <dbReference type="ARBA" id="ARBA00023242"/>
    </source>
</evidence>
<keyword evidence="6 15" id="KW-0812">Transmembrane</keyword>
<feature type="coiled-coil region" evidence="13">
    <location>
        <begin position="555"/>
        <end position="582"/>
    </location>
</feature>
<evidence type="ECO:0000256" key="5">
    <source>
        <dbReference type="ARBA" id="ARBA00022553"/>
    </source>
</evidence>
<evidence type="ECO:0000256" key="13">
    <source>
        <dbReference type="SAM" id="Coils"/>
    </source>
</evidence>
<accession>A0AAV4M3T8</accession>
<evidence type="ECO:0000256" key="7">
    <source>
        <dbReference type="ARBA" id="ARBA00022824"/>
    </source>
</evidence>
<evidence type="ECO:0000256" key="1">
    <source>
        <dbReference type="ARBA" id="ARBA00003440"/>
    </source>
</evidence>
<evidence type="ECO:0000256" key="6">
    <source>
        <dbReference type="ARBA" id="ARBA00022692"/>
    </source>
</evidence>
<gene>
    <name evidence="16" type="ORF">CEXT_19902</name>
</gene>
<evidence type="ECO:0000313" key="17">
    <source>
        <dbReference type="Proteomes" id="UP001054945"/>
    </source>
</evidence>
<keyword evidence="11" id="KW-0539">Nucleus</keyword>
<dbReference type="Pfam" id="PF09726">
    <property type="entry name" value="Macoilin"/>
    <property type="match status" value="1"/>
</dbReference>
<dbReference type="GO" id="GO:0023041">
    <property type="term" value="P:neuronal signal transduction"/>
    <property type="evidence" value="ECO:0007669"/>
    <property type="project" value="InterPro"/>
</dbReference>
<feature type="compositionally biased region" description="Low complexity" evidence="14">
    <location>
        <begin position="380"/>
        <end position="391"/>
    </location>
</feature>
<feature type="transmembrane region" description="Helical" evidence="15">
    <location>
        <begin position="136"/>
        <end position="160"/>
    </location>
</feature>